<evidence type="ECO:0000313" key="4">
    <source>
        <dbReference type="Proteomes" id="UP001361239"/>
    </source>
</evidence>
<keyword evidence="1 3" id="KW-0560">Oxidoreductase</keyword>
<evidence type="ECO:0000259" key="2">
    <source>
        <dbReference type="SMART" id="SM00861"/>
    </source>
</evidence>
<proteinExistence type="predicted"/>
<dbReference type="Gene3D" id="3.40.50.920">
    <property type="match status" value="1"/>
</dbReference>
<dbReference type="EC" id="1.2.4.-" evidence="3"/>
<dbReference type="InterPro" id="IPR029061">
    <property type="entry name" value="THDP-binding"/>
</dbReference>
<keyword evidence="4" id="KW-1185">Reference proteome</keyword>
<dbReference type="Pfam" id="PF02779">
    <property type="entry name" value="Transket_pyr"/>
    <property type="match status" value="1"/>
</dbReference>
<dbReference type="InterPro" id="IPR009014">
    <property type="entry name" value="Transketo_C/PFOR_II"/>
</dbReference>
<comment type="caution">
    <text evidence="3">The sequence shown here is derived from an EMBL/GenBank/DDBJ whole genome shotgun (WGS) entry which is preliminary data.</text>
</comment>
<evidence type="ECO:0000256" key="1">
    <source>
        <dbReference type="ARBA" id="ARBA00023002"/>
    </source>
</evidence>
<dbReference type="SMART" id="SM00861">
    <property type="entry name" value="Transket_pyr"/>
    <property type="match status" value="1"/>
</dbReference>
<accession>A0ABU8RTV1</accession>
<feature type="domain" description="Transketolase-like pyrimidine-binding" evidence="2">
    <location>
        <begin position="4"/>
        <end position="189"/>
    </location>
</feature>
<dbReference type="SUPFAM" id="SSF52518">
    <property type="entry name" value="Thiamin diphosphate-binding fold (THDP-binding)"/>
    <property type="match status" value="1"/>
</dbReference>
<protein>
    <submittedName>
        <fullName evidence="3">Alpha-ketoacid dehydrogenase subunit beta</fullName>
        <ecNumber evidence="3">1.2.4.-</ecNumber>
    </submittedName>
</protein>
<dbReference type="GO" id="GO:0016491">
    <property type="term" value="F:oxidoreductase activity"/>
    <property type="evidence" value="ECO:0007669"/>
    <property type="project" value="UniProtKB-KW"/>
</dbReference>
<dbReference type="PANTHER" id="PTHR43257:SF3">
    <property type="entry name" value="ACETOIN:2,6-DICHLOROPHENOLINDOPHENOL OXIDOREDUCTASE SUBUNIT BETA"/>
    <property type="match status" value="1"/>
</dbReference>
<dbReference type="EMBL" id="JBBHJZ010000001">
    <property type="protein sequence ID" value="MEJ5976441.1"/>
    <property type="molecule type" value="Genomic_DNA"/>
</dbReference>
<organism evidence="3 4">
    <name type="scientific">Novosphingobium anseongense</name>
    <dbReference type="NCBI Taxonomy" id="3133436"/>
    <lineage>
        <taxon>Bacteria</taxon>
        <taxon>Pseudomonadati</taxon>
        <taxon>Pseudomonadota</taxon>
        <taxon>Alphaproteobacteria</taxon>
        <taxon>Sphingomonadales</taxon>
        <taxon>Sphingomonadaceae</taxon>
        <taxon>Novosphingobium</taxon>
    </lineage>
</organism>
<dbReference type="InterPro" id="IPR005475">
    <property type="entry name" value="Transketolase-like_Pyr-bd"/>
</dbReference>
<dbReference type="PANTHER" id="PTHR43257">
    <property type="entry name" value="PYRUVATE DEHYDROGENASE E1 COMPONENT BETA SUBUNIT"/>
    <property type="match status" value="1"/>
</dbReference>
<evidence type="ECO:0000313" key="3">
    <source>
        <dbReference type="EMBL" id="MEJ5976441.1"/>
    </source>
</evidence>
<dbReference type="RefSeq" id="WP_339586352.1">
    <property type="nucleotide sequence ID" value="NZ_JBBHJZ010000001.1"/>
</dbReference>
<name>A0ABU8RTV1_9SPHN</name>
<reference evidence="3 4" key="1">
    <citation type="submission" date="2024-03" db="EMBL/GenBank/DDBJ databases">
        <authorList>
            <person name="Jo J.-H."/>
        </authorList>
    </citation>
    <scope>NUCLEOTIDE SEQUENCE [LARGE SCALE GENOMIC DNA]</scope>
    <source>
        <strain evidence="3 4">PS1R-30</strain>
    </source>
</reference>
<dbReference type="Proteomes" id="UP001361239">
    <property type="component" value="Unassembled WGS sequence"/>
</dbReference>
<gene>
    <name evidence="3" type="ORF">WG901_07335</name>
</gene>
<sequence>MTKMMYRDAVVSTIAEEMERDPNVVVLGEDVVGGMGTAGGPEAIGGIWSTSTGLYGKFGKDRVIDTPISESAIIGAASGLALAGKRPIAELMFADFIGVSLDQIWNQMGKFRYMFGGKTKCPAVIRMAYGAGYNAAAQHSQSVHQILTGMPGLKIVMPSTPADVKGLLRQAIRDDDPVIFLEHKALYGVTGEVPDDPDFVIPFGHARLSRAGEDVTIVSSGLLLGFCEQVADKLAAEGIGCDVIDLRSTSPLDEEAIIDSVEVTGRLVVVDEAPPRCSLATDICALVANKAFASLKAPPQAVTPPHTPVPFARELESAYLPSADKIEAAVRKLLAWR</sequence>
<dbReference type="Pfam" id="PF02780">
    <property type="entry name" value="Transketolase_C"/>
    <property type="match status" value="1"/>
</dbReference>
<dbReference type="InterPro" id="IPR033248">
    <property type="entry name" value="Transketolase_C"/>
</dbReference>
<dbReference type="SUPFAM" id="SSF52922">
    <property type="entry name" value="TK C-terminal domain-like"/>
    <property type="match status" value="1"/>
</dbReference>
<dbReference type="Gene3D" id="3.40.50.970">
    <property type="match status" value="1"/>
</dbReference>
<dbReference type="CDD" id="cd07036">
    <property type="entry name" value="TPP_PYR_E1-PDHc-beta_like"/>
    <property type="match status" value="1"/>
</dbReference>